<keyword evidence="2" id="KW-0004">4Fe-4S</keyword>
<dbReference type="PROSITE" id="PS00198">
    <property type="entry name" value="4FE4S_FER_1"/>
    <property type="match status" value="1"/>
</dbReference>
<evidence type="ECO:0000313" key="10">
    <source>
        <dbReference type="Proteomes" id="UP000627781"/>
    </source>
</evidence>
<keyword evidence="4" id="KW-0677">Repeat</keyword>
<dbReference type="Gene3D" id="3.30.70.20">
    <property type="match status" value="1"/>
</dbReference>
<dbReference type="EMBL" id="JACSRA010000010">
    <property type="protein sequence ID" value="MBD7911322.1"/>
    <property type="molecule type" value="Genomic_DNA"/>
</dbReference>
<organism evidence="9 10">
    <name type="scientific">Clostridium cibarium</name>
    <dbReference type="NCBI Taxonomy" id="2762247"/>
    <lineage>
        <taxon>Bacteria</taxon>
        <taxon>Bacillati</taxon>
        <taxon>Bacillota</taxon>
        <taxon>Clostridia</taxon>
        <taxon>Eubacteriales</taxon>
        <taxon>Clostridiaceae</taxon>
        <taxon>Clostridium</taxon>
    </lineage>
</organism>
<dbReference type="InterPro" id="IPR017900">
    <property type="entry name" value="4Fe4S_Fe_S_CS"/>
</dbReference>
<dbReference type="PANTHER" id="PTHR43687">
    <property type="entry name" value="ADENYLYLSULFATE REDUCTASE, BETA SUBUNIT"/>
    <property type="match status" value="1"/>
</dbReference>
<reference evidence="9 10" key="1">
    <citation type="submission" date="2020-08" db="EMBL/GenBank/DDBJ databases">
        <title>A Genomic Blueprint of the Chicken Gut Microbiome.</title>
        <authorList>
            <person name="Gilroy R."/>
            <person name="Ravi A."/>
            <person name="Getino M."/>
            <person name="Pursley I."/>
            <person name="Horton D.L."/>
            <person name="Alikhan N.-F."/>
            <person name="Baker D."/>
            <person name="Gharbi K."/>
            <person name="Hall N."/>
            <person name="Watson M."/>
            <person name="Adriaenssens E.M."/>
            <person name="Foster-Nyarko E."/>
            <person name="Jarju S."/>
            <person name="Secka A."/>
            <person name="Antonio M."/>
            <person name="Oren A."/>
            <person name="Chaudhuri R."/>
            <person name="La Ragione R.M."/>
            <person name="Hildebrand F."/>
            <person name="Pallen M.J."/>
        </authorList>
    </citation>
    <scope>NUCLEOTIDE SEQUENCE [LARGE SCALE GENOMIC DNA]</scope>
    <source>
        <strain evidence="9 10">Sa3CVN1</strain>
    </source>
</reference>
<accession>A0ABR8PT28</accession>
<protein>
    <submittedName>
        <fullName evidence="9">4Fe-4S binding protein</fullName>
    </submittedName>
</protein>
<keyword evidence="10" id="KW-1185">Reference proteome</keyword>
<evidence type="ECO:0000256" key="1">
    <source>
        <dbReference type="ARBA" id="ARBA00022448"/>
    </source>
</evidence>
<dbReference type="Pfam" id="PF12838">
    <property type="entry name" value="Fer4_7"/>
    <property type="match status" value="1"/>
</dbReference>
<comment type="caution">
    <text evidence="9">The sequence shown here is derived from an EMBL/GenBank/DDBJ whole genome shotgun (WGS) entry which is preliminary data.</text>
</comment>
<evidence type="ECO:0000256" key="4">
    <source>
        <dbReference type="ARBA" id="ARBA00022737"/>
    </source>
</evidence>
<sequence>MSIAINKGLCVGCGKCQKVCPGNLIKSDEKKKAYIKFPKSCWGCASCVKECKVDAIKFYLGADMGGLGSTLSIKGEGDITHWIIKKDKEEIVIDVNKKNANAY</sequence>
<evidence type="ECO:0000256" key="7">
    <source>
        <dbReference type="ARBA" id="ARBA00023014"/>
    </source>
</evidence>
<feature type="domain" description="4Fe-4S ferredoxin-type" evidence="8">
    <location>
        <begin position="1"/>
        <end position="30"/>
    </location>
</feature>
<keyword evidence="6" id="KW-0408">Iron</keyword>
<keyword evidence="5" id="KW-0249">Electron transport</keyword>
<name>A0ABR8PT28_9CLOT</name>
<keyword evidence="3" id="KW-0479">Metal-binding</keyword>
<evidence type="ECO:0000256" key="5">
    <source>
        <dbReference type="ARBA" id="ARBA00022982"/>
    </source>
</evidence>
<keyword evidence="1" id="KW-0813">Transport</keyword>
<dbReference type="RefSeq" id="WP_143316075.1">
    <property type="nucleotide sequence ID" value="NZ_JACSRA010000010.1"/>
</dbReference>
<dbReference type="SUPFAM" id="SSF54862">
    <property type="entry name" value="4Fe-4S ferredoxins"/>
    <property type="match status" value="1"/>
</dbReference>
<feature type="domain" description="4Fe-4S ferredoxin-type" evidence="8">
    <location>
        <begin position="31"/>
        <end position="61"/>
    </location>
</feature>
<dbReference type="Proteomes" id="UP000627781">
    <property type="component" value="Unassembled WGS sequence"/>
</dbReference>
<dbReference type="InterPro" id="IPR050572">
    <property type="entry name" value="Fe-S_Ferredoxin"/>
</dbReference>
<evidence type="ECO:0000313" key="9">
    <source>
        <dbReference type="EMBL" id="MBD7911322.1"/>
    </source>
</evidence>
<proteinExistence type="predicted"/>
<keyword evidence="7" id="KW-0411">Iron-sulfur</keyword>
<evidence type="ECO:0000256" key="2">
    <source>
        <dbReference type="ARBA" id="ARBA00022485"/>
    </source>
</evidence>
<gene>
    <name evidence="9" type="ORF">H9661_08140</name>
</gene>
<dbReference type="InterPro" id="IPR017896">
    <property type="entry name" value="4Fe4S_Fe-S-bd"/>
</dbReference>
<evidence type="ECO:0000256" key="6">
    <source>
        <dbReference type="ARBA" id="ARBA00023004"/>
    </source>
</evidence>
<dbReference type="PANTHER" id="PTHR43687:SF6">
    <property type="entry name" value="L-ASPARTATE SEMIALDEHYDE SULFURTRANSFERASE IRON-SULFUR SUBUNIT"/>
    <property type="match status" value="1"/>
</dbReference>
<dbReference type="PROSITE" id="PS51379">
    <property type="entry name" value="4FE4S_FER_2"/>
    <property type="match status" value="2"/>
</dbReference>
<evidence type="ECO:0000259" key="8">
    <source>
        <dbReference type="PROSITE" id="PS51379"/>
    </source>
</evidence>
<evidence type="ECO:0000256" key="3">
    <source>
        <dbReference type="ARBA" id="ARBA00022723"/>
    </source>
</evidence>